<keyword evidence="9" id="KW-1185">Reference proteome</keyword>
<dbReference type="GO" id="GO:0005739">
    <property type="term" value="C:mitochondrion"/>
    <property type="evidence" value="ECO:0007669"/>
    <property type="project" value="UniProtKB-SubCell"/>
</dbReference>
<evidence type="ECO:0000256" key="3">
    <source>
        <dbReference type="ARBA" id="ARBA00022603"/>
    </source>
</evidence>
<comment type="catalytic activity">
    <reaction evidence="6 7">
        <text>L-arginyl-[protein] + 2 S-adenosyl-L-methionine = N(omega),N(omega)'-dimethyl-L-arginyl-[protein] + 2 S-adenosyl-L-homocysteine + 2 H(+)</text>
        <dbReference type="Rhea" id="RHEA:48108"/>
        <dbReference type="Rhea" id="RHEA-COMP:10532"/>
        <dbReference type="Rhea" id="RHEA-COMP:11992"/>
        <dbReference type="ChEBI" id="CHEBI:15378"/>
        <dbReference type="ChEBI" id="CHEBI:29965"/>
        <dbReference type="ChEBI" id="CHEBI:57856"/>
        <dbReference type="ChEBI" id="CHEBI:59789"/>
        <dbReference type="ChEBI" id="CHEBI:88221"/>
        <dbReference type="EC" id="2.1.1.320"/>
    </reaction>
</comment>
<comment type="similarity">
    <text evidence="2 7">Belongs to the NDUFAF7 family.</text>
</comment>
<keyword evidence="3 7" id="KW-0489">Methyltransferase</keyword>
<keyword evidence="5 7" id="KW-0496">Mitochondrion</keyword>
<comment type="caution">
    <text evidence="8">The sequence shown here is derived from an EMBL/GenBank/DDBJ whole genome shotgun (WGS) entry which is preliminary data.</text>
</comment>
<evidence type="ECO:0000256" key="6">
    <source>
        <dbReference type="ARBA" id="ARBA00048612"/>
    </source>
</evidence>
<evidence type="ECO:0000256" key="1">
    <source>
        <dbReference type="ARBA" id="ARBA00004173"/>
    </source>
</evidence>
<dbReference type="AlphaFoldDB" id="A0A9Q1JMI5"/>
<gene>
    <name evidence="8" type="ORF">Cgig2_018945</name>
</gene>
<proteinExistence type="inferred from homology"/>
<evidence type="ECO:0000256" key="7">
    <source>
        <dbReference type="RuleBase" id="RU364114"/>
    </source>
</evidence>
<evidence type="ECO:0000256" key="5">
    <source>
        <dbReference type="ARBA" id="ARBA00023128"/>
    </source>
</evidence>
<reference evidence="8" key="1">
    <citation type="submission" date="2022-04" db="EMBL/GenBank/DDBJ databases">
        <title>Carnegiea gigantea Genome sequencing and assembly v2.</title>
        <authorList>
            <person name="Copetti D."/>
            <person name="Sanderson M.J."/>
            <person name="Burquez A."/>
            <person name="Wojciechowski M.F."/>
        </authorList>
    </citation>
    <scope>NUCLEOTIDE SEQUENCE</scope>
    <source>
        <strain evidence="8">SGP5-SGP5p</strain>
        <tissue evidence="8">Aerial part</tissue>
    </source>
</reference>
<dbReference type="PANTHER" id="PTHR12049:SF5">
    <property type="entry name" value="PROTEIN ARGININE METHYLTRANSFERASE NDUFAF7 HOMOLOG, MITOCHONDRIAL"/>
    <property type="match status" value="1"/>
</dbReference>
<evidence type="ECO:0000313" key="8">
    <source>
        <dbReference type="EMBL" id="KAJ8425328.1"/>
    </source>
</evidence>
<accession>A0A9Q1JMI5</accession>
<organism evidence="8 9">
    <name type="scientific">Carnegiea gigantea</name>
    <dbReference type="NCBI Taxonomy" id="171969"/>
    <lineage>
        <taxon>Eukaryota</taxon>
        <taxon>Viridiplantae</taxon>
        <taxon>Streptophyta</taxon>
        <taxon>Embryophyta</taxon>
        <taxon>Tracheophyta</taxon>
        <taxon>Spermatophyta</taxon>
        <taxon>Magnoliopsida</taxon>
        <taxon>eudicotyledons</taxon>
        <taxon>Gunneridae</taxon>
        <taxon>Pentapetalae</taxon>
        <taxon>Caryophyllales</taxon>
        <taxon>Cactineae</taxon>
        <taxon>Cactaceae</taxon>
        <taxon>Cactoideae</taxon>
        <taxon>Echinocereeae</taxon>
        <taxon>Carnegiea</taxon>
    </lineage>
</organism>
<evidence type="ECO:0000256" key="4">
    <source>
        <dbReference type="ARBA" id="ARBA00022679"/>
    </source>
</evidence>
<sequence>MTPSPQCRLTPSEVFRPLEDPLISRCIEILDEDIVTKENGAVSAVRSIWSKAFPKPRRCWLPTGCLKLMEALHSGLPKMSLIASDFSYLPQVKIPGIRAPLVSTKIDGRSIDHDCYLDAKGDADIFFPTDFWFLERIDHYCSGWLKPSQKNPSKGGKKRRTITFTA</sequence>
<dbReference type="GO" id="GO:0032259">
    <property type="term" value="P:methylation"/>
    <property type="evidence" value="ECO:0007669"/>
    <property type="project" value="UniProtKB-KW"/>
</dbReference>
<dbReference type="InterPro" id="IPR003788">
    <property type="entry name" value="NDUFAF7"/>
</dbReference>
<evidence type="ECO:0000313" key="9">
    <source>
        <dbReference type="Proteomes" id="UP001153076"/>
    </source>
</evidence>
<comment type="function">
    <text evidence="7">Arginine methyltransferase involved in the assembly or stability of mitochondrial NADH:ubiquinone oxidoreductase complex (complex I).</text>
</comment>
<protein>
    <recommendedName>
        <fullName evidence="7">Protein arginine methyltransferase NDUFAF7</fullName>
        <ecNumber evidence="7">2.1.1.320</ecNumber>
    </recommendedName>
</protein>
<keyword evidence="4 7" id="KW-0808">Transferase</keyword>
<evidence type="ECO:0000256" key="2">
    <source>
        <dbReference type="ARBA" id="ARBA00005891"/>
    </source>
</evidence>
<dbReference type="EMBL" id="JAKOGI010001496">
    <property type="protein sequence ID" value="KAJ8425328.1"/>
    <property type="molecule type" value="Genomic_DNA"/>
</dbReference>
<dbReference type="OrthoDB" id="17415at2759"/>
<dbReference type="InterPro" id="IPR029063">
    <property type="entry name" value="SAM-dependent_MTases_sf"/>
</dbReference>
<dbReference type="SUPFAM" id="SSF53335">
    <property type="entry name" value="S-adenosyl-L-methionine-dependent methyltransferases"/>
    <property type="match status" value="1"/>
</dbReference>
<comment type="subcellular location">
    <subcellularLocation>
        <location evidence="1 7">Mitochondrion</location>
    </subcellularLocation>
</comment>
<dbReference type="Pfam" id="PF02636">
    <property type="entry name" value="Methyltransf_28"/>
    <property type="match status" value="1"/>
</dbReference>
<dbReference type="GO" id="GO:0035243">
    <property type="term" value="F:protein-arginine omega-N symmetric methyltransferase activity"/>
    <property type="evidence" value="ECO:0007669"/>
    <property type="project" value="UniProtKB-EC"/>
</dbReference>
<dbReference type="EC" id="2.1.1.320" evidence="7"/>
<dbReference type="Proteomes" id="UP001153076">
    <property type="component" value="Unassembled WGS sequence"/>
</dbReference>
<dbReference type="PANTHER" id="PTHR12049">
    <property type="entry name" value="PROTEIN ARGININE METHYLTRANSFERASE NDUFAF7, MITOCHONDRIAL"/>
    <property type="match status" value="1"/>
</dbReference>
<name>A0A9Q1JMI5_9CARY</name>